<reference evidence="3" key="1">
    <citation type="journal article" date="2021" name="PeerJ">
        <title>Extensive microbial diversity within the chicken gut microbiome revealed by metagenomics and culture.</title>
        <authorList>
            <person name="Gilroy R."/>
            <person name="Ravi A."/>
            <person name="Getino M."/>
            <person name="Pursley I."/>
            <person name="Horton D.L."/>
            <person name="Alikhan N.F."/>
            <person name="Baker D."/>
            <person name="Gharbi K."/>
            <person name="Hall N."/>
            <person name="Watson M."/>
            <person name="Adriaenssens E.M."/>
            <person name="Foster-Nyarko E."/>
            <person name="Jarju S."/>
            <person name="Secka A."/>
            <person name="Antonio M."/>
            <person name="Oren A."/>
            <person name="Chaudhuri R.R."/>
            <person name="La Ragione R."/>
            <person name="Hildebrand F."/>
            <person name="Pallen M.J."/>
        </authorList>
    </citation>
    <scope>NUCLEOTIDE SEQUENCE</scope>
    <source>
        <strain evidence="3">1345</strain>
    </source>
</reference>
<keyword evidence="1" id="KW-0175">Coiled coil</keyword>
<comment type="caution">
    <text evidence="3">The sequence shown here is derived from an EMBL/GenBank/DDBJ whole genome shotgun (WGS) entry which is preliminary data.</text>
</comment>
<feature type="domain" description="ANTAR" evidence="2">
    <location>
        <begin position="100"/>
        <end position="161"/>
    </location>
</feature>
<organism evidence="3 4">
    <name type="scientific">Candidatus Borkfalkia excrementigallinarum</name>
    <dbReference type="NCBI Taxonomy" id="2838506"/>
    <lineage>
        <taxon>Bacteria</taxon>
        <taxon>Bacillati</taxon>
        <taxon>Bacillota</taxon>
        <taxon>Clostridia</taxon>
        <taxon>Christensenellales</taxon>
        <taxon>Christensenellaceae</taxon>
        <taxon>Candidatus Borkfalkia</taxon>
    </lineage>
</organism>
<evidence type="ECO:0000259" key="2">
    <source>
        <dbReference type="PROSITE" id="PS50921"/>
    </source>
</evidence>
<accession>A0A9D2CS14</accession>
<feature type="coiled-coil region" evidence="1">
    <location>
        <begin position="93"/>
        <end position="120"/>
    </location>
</feature>
<dbReference type="SMART" id="SM01012">
    <property type="entry name" value="ANTAR"/>
    <property type="match status" value="1"/>
</dbReference>
<gene>
    <name evidence="3" type="ORF">H9729_00515</name>
</gene>
<protein>
    <submittedName>
        <fullName evidence="3">ANTAR domain-containing protein</fullName>
    </submittedName>
</protein>
<dbReference type="GO" id="GO:0003723">
    <property type="term" value="F:RNA binding"/>
    <property type="evidence" value="ECO:0007669"/>
    <property type="project" value="InterPro"/>
</dbReference>
<proteinExistence type="predicted"/>
<dbReference type="InterPro" id="IPR005561">
    <property type="entry name" value="ANTAR"/>
</dbReference>
<dbReference type="AlphaFoldDB" id="A0A9D2CS14"/>
<dbReference type="InterPro" id="IPR036388">
    <property type="entry name" value="WH-like_DNA-bd_sf"/>
</dbReference>
<dbReference type="EMBL" id="DXCQ01000005">
    <property type="protein sequence ID" value="HIY96151.1"/>
    <property type="molecule type" value="Genomic_DNA"/>
</dbReference>
<evidence type="ECO:0000313" key="3">
    <source>
        <dbReference type="EMBL" id="HIY96151.1"/>
    </source>
</evidence>
<name>A0A9D2CS14_9FIRM</name>
<dbReference type="Gene3D" id="1.10.10.10">
    <property type="entry name" value="Winged helix-like DNA-binding domain superfamily/Winged helix DNA-binding domain"/>
    <property type="match status" value="1"/>
</dbReference>
<dbReference type="PROSITE" id="PS50921">
    <property type="entry name" value="ANTAR"/>
    <property type="match status" value="1"/>
</dbReference>
<dbReference type="Pfam" id="PF03861">
    <property type="entry name" value="ANTAR"/>
    <property type="match status" value="1"/>
</dbReference>
<dbReference type="InterPro" id="IPR011006">
    <property type="entry name" value="CheY-like_superfamily"/>
</dbReference>
<dbReference type="Proteomes" id="UP000886750">
    <property type="component" value="Unassembled WGS sequence"/>
</dbReference>
<sequence>MKEVLICGGGAALEKVGALLRSNGYSVRSSPEVQEPDAVLVLPSASRAETLQICGRFRRAAVVSVGRELHAAGAVCVPPPVTPAALLQTLAVALEMNERLHALEAENERLKGKIDDLKLIDRAKCALVQYLGMTEQDAHRFIEKRAMDQRIPRRAVALDILRTYEP</sequence>
<evidence type="ECO:0000313" key="4">
    <source>
        <dbReference type="Proteomes" id="UP000886750"/>
    </source>
</evidence>
<dbReference type="SUPFAM" id="SSF52172">
    <property type="entry name" value="CheY-like"/>
    <property type="match status" value="1"/>
</dbReference>
<evidence type="ECO:0000256" key="1">
    <source>
        <dbReference type="SAM" id="Coils"/>
    </source>
</evidence>
<reference evidence="3" key="2">
    <citation type="submission" date="2021-04" db="EMBL/GenBank/DDBJ databases">
        <authorList>
            <person name="Gilroy R."/>
        </authorList>
    </citation>
    <scope>NUCLEOTIDE SEQUENCE</scope>
    <source>
        <strain evidence="3">1345</strain>
    </source>
</reference>